<reference evidence="12" key="1">
    <citation type="submission" date="2023-06" db="EMBL/GenBank/DDBJ databases">
        <authorList>
            <person name="Zeman M."/>
            <person name="Kubasova T."/>
            <person name="Jahodarova E."/>
            <person name="Nykrynova M."/>
            <person name="Rychlik I."/>
        </authorList>
    </citation>
    <scope>NUCLEOTIDE SEQUENCE</scope>
    <source>
        <strain evidence="12">ET15</strain>
        <strain evidence="11">ET37</strain>
    </source>
</reference>
<dbReference type="RefSeq" id="WP_289826299.1">
    <property type="nucleotide sequence ID" value="NZ_JAUEIE010000026.1"/>
</dbReference>
<keyword evidence="5 10" id="KW-0812">Transmembrane</keyword>
<keyword evidence="3" id="KW-0050">Antiport</keyword>
<keyword evidence="4" id="KW-1003">Cell membrane</keyword>
<gene>
    <name evidence="11" type="ORF">QVN81_12880</name>
    <name evidence="12" type="ORF">QVN84_13025</name>
</gene>
<evidence type="ECO:0000256" key="4">
    <source>
        <dbReference type="ARBA" id="ARBA00022475"/>
    </source>
</evidence>
<feature type="transmembrane region" description="Helical" evidence="10">
    <location>
        <begin position="320"/>
        <end position="339"/>
    </location>
</feature>
<dbReference type="EMBL" id="JAUEIE010000026">
    <property type="protein sequence ID" value="MDN0023896.1"/>
    <property type="molecule type" value="Genomic_DNA"/>
</dbReference>
<reference evidence="12" key="2">
    <citation type="submission" date="2023-08" db="EMBL/GenBank/DDBJ databases">
        <title>Identification and characterization of horizontal gene transfer across gut microbiota members of farm animals based on homology search.</title>
        <authorList>
            <person name="Schwarzerova J."/>
            <person name="Nykrynova M."/>
            <person name="Jureckova K."/>
            <person name="Cejkova D."/>
            <person name="Rychlik I."/>
        </authorList>
    </citation>
    <scope>NUCLEOTIDE SEQUENCE</scope>
    <source>
        <strain evidence="12">ET15</strain>
        <strain evidence="11">ET37</strain>
    </source>
</reference>
<keyword evidence="6 10" id="KW-1133">Transmembrane helix</keyword>
<dbReference type="CDD" id="cd13138">
    <property type="entry name" value="MATE_yoeA_like"/>
    <property type="match status" value="1"/>
</dbReference>
<keyword evidence="2" id="KW-0813">Transport</keyword>
<feature type="transmembrane region" description="Helical" evidence="10">
    <location>
        <begin position="167"/>
        <end position="191"/>
    </location>
</feature>
<evidence type="ECO:0000313" key="12">
    <source>
        <dbReference type="EMBL" id="MDN0026426.1"/>
    </source>
</evidence>
<dbReference type="GO" id="GO:0006811">
    <property type="term" value="P:monoatomic ion transport"/>
    <property type="evidence" value="ECO:0007669"/>
    <property type="project" value="UniProtKB-KW"/>
</dbReference>
<organism evidence="12 14">
    <name type="scientific">Leyella lascolaii</name>
    <dbReference type="NCBI Taxonomy" id="1776379"/>
    <lineage>
        <taxon>Bacteria</taxon>
        <taxon>Pseudomonadati</taxon>
        <taxon>Bacteroidota</taxon>
        <taxon>Bacteroidia</taxon>
        <taxon>Bacteroidales</taxon>
        <taxon>Prevotellaceae</taxon>
        <taxon>Leyella</taxon>
    </lineage>
</organism>
<evidence type="ECO:0000256" key="3">
    <source>
        <dbReference type="ARBA" id="ARBA00022449"/>
    </source>
</evidence>
<evidence type="ECO:0000313" key="13">
    <source>
        <dbReference type="Proteomes" id="UP001167831"/>
    </source>
</evidence>
<dbReference type="PANTHER" id="PTHR43298">
    <property type="entry name" value="MULTIDRUG RESISTANCE PROTEIN NORM-RELATED"/>
    <property type="match status" value="1"/>
</dbReference>
<comment type="subcellular location">
    <subcellularLocation>
        <location evidence="1">Cell membrane</location>
        <topology evidence="1">Multi-pass membrane protein</topology>
    </subcellularLocation>
</comment>
<evidence type="ECO:0000256" key="9">
    <source>
        <dbReference type="ARBA" id="ARBA00031636"/>
    </source>
</evidence>
<keyword evidence="7" id="KW-0406">Ion transport</keyword>
<evidence type="ECO:0000313" key="11">
    <source>
        <dbReference type="EMBL" id="MDN0023896.1"/>
    </source>
</evidence>
<evidence type="ECO:0000256" key="5">
    <source>
        <dbReference type="ARBA" id="ARBA00022692"/>
    </source>
</evidence>
<feature type="transmembrane region" description="Helical" evidence="10">
    <location>
        <begin position="393"/>
        <end position="414"/>
    </location>
</feature>
<name>A0AAW7JZI8_9BACT</name>
<evidence type="ECO:0000256" key="7">
    <source>
        <dbReference type="ARBA" id="ARBA00023065"/>
    </source>
</evidence>
<dbReference type="GO" id="GO:0005886">
    <property type="term" value="C:plasma membrane"/>
    <property type="evidence" value="ECO:0007669"/>
    <property type="project" value="UniProtKB-SubCell"/>
</dbReference>
<comment type="caution">
    <text evidence="12">The sequence shown here is derived from an EMBL/GenBank/DDBJ whole genome shotgun (WGS) entry which is preliminary data.</text>
</comment>
<evidence type="ECO:0000256" key="6">
    <source>
        <dbReference type="ARBA" id="ARBA00022989"/>
    </source>
</evidence>
<accession>A0AAW7JZI8</accession>
<feature type="transmembrane region" description="Helical" evidence="10">
    <location>
        <begin position="369"/>
        <end position="386"/>
    </location>
</feature>
<dbReference type="PANTHER" id="PTHR43298:SF2">
    <property type="entry name" value="FMN_FAD EXPORTER YEEO-RELATED"/>
    <property type="match status" value="1"/>
</dbReference>
<dbReference type="Proteomes" id="UP001168478">
    <property type="component" value="Unassembled WGS sequence"/>
</dbReference>
<feature type="transmembrane region" description="Helical" evidence="10">
    <location>
        <begin position="420"/>
        <end position="440"/>
    </location>
</feature>
<evidence type="ECO:0000256" key="1">
    <source>
        <dbReference type="ARBA" id="ARBA00004651"/>
    </source>
</evidence>
<feature type="transmembrane region" description="Helical" evidence="10">
    <location>
        <begin position="60"/>
        <end position="85"/>
    </location>
</feature>
<dbReference type="Pfam" id="PF01554">
    <property type="entry name" value="MatE"/>
    <property type="match status" value="2"/>
</dbReference>
<sequence length="459" mass="49923">MSRLYDKGNLTEGGITVTMLRFALPLMLGNLLQQCYNIADTLIVGRVLGPDALAAVGSSYALIVFVTSVFIGLCMGCSALFSIHYGARDLKALRRSVYSSMLIIGGTTLTLNAAALIFLNPIIRLMQTPAEVERLTYDYLFVTFCGMVPVCVYNFYAFLLRAIGNSVVPLLFLGVSVVLNIALDLTLILSMGMGVEGAALATVAAQTVAAAGLYIYTRRRYPELNLTRADCKTDMESLRRVSSWSFLTCLQQSVMNFGILMVQGLVNSFGTSVMAAFAAAVKIDSFAYMPVQDFGNAFSTFIAQNFGAGRAGRIRRGIRSAVIVTTLFSLAVSALVFWLSPWLMSLFVSEAESGIIAIGVEYLRIEGSFYVGIGWLFLLYGLYRAVALPSMSVVLTVVSLGTRVALAYALAAIPSVGYTGIWWSVPIGWALADIIGLWYYRRRRDTLMSFGGCRMTAPQ</sequence>
<dbReference type="InterPro" id="IPR048279">
    <property type="entry name" value="MdtK-like"/>
</dbReference>
<keyword evidence="8 10" id="KW-0472">Membrane</keyword>
<dbReference type="InterPro" id="IPR050222">
    <property type="entry name" value="MATE_MdtK"/>
</dbReference>
<evidence type="ECO:0000313" key="14">
    <source>
        <dbReference type="Proteomes" id="UP001168478"/>
    </source>
</evidence>
<dbReference type="EMBL" id="JAUEIF010000021">
    <property type="protein sequence ID" value="MDN0026426.1"/>
    <property type="molecule type" value="Genomic_DNA"/>
</dbReference>
<dbReference type="PIRSF" id="PIRSF006603">
    <property type="entry name" value="DinF"/>
    <property type="match status" value="1"/>
</dbReference>
<feature type="transmembrane region" description="Helical" evidence="10">
    <location>
        <begin position="97"/>
        <end position="119"/>
    </location>
</feature>
<dbReference type="GO" id="GO:0015297">
    <property type="term" value="F:antiporter activity"/>
    <property type="evidence" value="ECO:0007669"/>
    <property type="project" value="UniProtKB-KW"/>
</dbReference>
<dbReference type="AlphaFoldDB" id="A0AAW7JZI8"/>
<evidence type="ECO:0000256" key="10">
    <source>
        <dbReference type="SAM" id="Phobius"/>
    </source>
</evidence>
<feature type="transmembrane region" description="Helical" evidence="10">
    <location>
        <begin position="139"/>
        <end position="160"/>
    </location>
</feature>
<dbReference type="GO" id="GO:0042910">
    <property type="term" value="F:xenobiotic transmembrane transporter activity"/>
    <property type="evidence" value="ECO:0007669"/>
    <property type="project" value="InterPro"/>
</dbReference>
<proteinExistence type="predicted"/>
<dbReference type="Proteomes" id="UP001167831">
    <property type="component" value="Unassembled WGS sequence"/>
</dbReference>
<dbReference type="NCBIfam" id="TIGR00797">
    <property type="entry name" value="matE"/>
    <property type="match status" value="1"/>
</dbReference>
<evidence type="ECO:0000256" key="2">
    <source>
        <dbReference type="ARBA" id="ARBA00022448"/>
    </source>
</evidence>
<feature type="transmembrane region" description="Helical" evidence="10">
    <location>
        <begin position="197"/>
        <end position="216"/>
    </location>
</feature>
<dbReference type="InterPro" id="IPR002528">
    <property type="entry name" value="MATE_fam"/>
</dbReference>
<evidence type="ECO:0000256" key="8">
    <source>
        <dbReference type="ARBA" id="ARBA00023136"/>
    </source>
</evidence>
<protein>
    <recommendedName>
        <fullName evidence="9">Multidrug-efflux transporter</fullName>
    </recommendedName>
</protein>
<keyword evidence="13" id="KW-1185">Reference proteome</keyword>